<dbReference type="InterPro" id="IPR036378">
    <property type="entry name" value="FAS1_dom_sf"/>
</dbReference>
<evidence type="ECO:0000313" key="3">
    <source>
        <dbReference type="EMBL" id="KAK3262848.1"/>
    </source>
</evidence>
<dbReference type="PROSITE" id="PS50213">
    <property type="entry name" value="FAS1"/>
    <property type="match status" value="1"/>
</dbReference>
<comment type="caution">
    <text evidence="3">The sequence shown here is derived from an EMBL/GenBank/DDBJ whole genome shotgun (WGS) entry which is preliminary data.</text>
</comment>
<feature type="compositionally biased region" description="Basic and acidic residues" evidence="1">
    <location>
        <begin position="281"/>
        <end position="290"/>
    </location>
</feature>
<dbReference type="InterPro" id="IPR050904">
    <property type="entry name" value="Adhesion/Biosynth-related"/>
</dbReference>
<dbReference type="PANTHER" id="PTHR10900:SF77">
    <property type="entry name" value="FI19380P1"/>
    <property type="match status" value="1"/>
</dbReference>
<protein>
    <recommendedName>
        <fullName evidence="2">FAS1 domain-containing protein</fullName>
    </recommendedName>
</protein>
<keyword evidence="4" id="KW-1185">Reference proteome</keyword>
<feature type="compositionally biased region" description="Basic and acidic residues" evidence="1">
    <location>
        <begin position="300"/>
        <end position="309"/>
    </location>
</feature>
<reference evidence="3 4" key="1">
    <citation type="journal article" date="2015" name="Genome Biol. Evol.">
        <title>Comparative Genomics of a Bacterivorous Green Alga Reveals Evolutionary Causalities and Consequences of Phago-Mixotrophic Mode of Nutrition.</title>
        <authorList>
            <person name="Burns J.A."/>
            <person name="Paasch A."/>
            <person name="Narechania A."/>
            <person name="Kim E."/>
        </authorList>
    </citation>
    <scope>NUCLEOTIDE SEQUENCE [LARGE SCALE GENOMIC DNA]</scope>
    <source>
        <strain evidence="3 4">PLY_AMNH</strain>
    </source>
</reference>
<accession>A0AAE0KW10</accession>
<dbReference type="Proteomes" id="UP001190700">
    <property type="component" value="Unassembled WGS sequence"/>
</dbReference>
<dbReference type="SMART" id="SM00554">
    <property type="entry name" value="FAS1"/>
    <property type="match status" value="1"/>
</dbReference>
<dbReference type="Pfam" id="PF02469">
    <property type="entry name" value="Fasciclin"/>
    <property type="match status" value="1"/>
</dbReference>
<dbReference type="Gene3D" id="2.30.180.10">
    <property type="entry name" value="FAS1 domain"/>
    <property type="match status" value="1"/>
</dbReference>
<feature type="domain" description="FAS1" evidence="2">
    <location>
        <begin position="16"/>
        <end position="212"/>
    </location>
</feature>
<feature type="compositionally biased region" description="Acidic residues" evidence="1">
    <location>
        <begin position="237"/>
        <end position="259"/>
    </location>
</feature>
<dbReference type="AlphaFoldDB" id="A0AAE0KW10"/>
<organism evidence="3 4">
    <name type="scientific">Cymbomonas tetramitiformis</name>
    <dbReference type="NCBI Taxonomy" id="36881"/>
    <lineage>
        <taxon>Eukaryota</taxon>
        <taxon>Viridiplantae</taxon>
        <taxon>Chlorophyta</taxon>
        <taxon>Pyramimonadophyceae</taxon>
        <taxon>Pyramimonadales</taxon>
        <taxon>Pyramimonadaceae</taxon>
        <taxon>Cymbomonas</taxon>
    </lineage>
</organism>
<dbReference type="InterPro" id="IPR000782">
    <property type="entry name" value="FAS1_domain"/>
</dbReference>
<evidence type="ECO:0000256" key="1">
    <source>
        <dbReference type="SAM" id="MobiDB-lite"/>
    </source>
</evidence>
<feature type="compositionally biased region" description="Polar residues" evidence="1">
    <location>
        <begin position="262"/>
        <end position="280"/>
    </location>
</feature>
<feature type="region of interest" description="Disordered" evidence="1">
    <location>
        <begin position="222"/>
        <end position="309"/>
    </location>
</feature>
<feature type="non-terminal residue" evidence="3">
    <location>
        <position position="342"/>
    </location>
</feature>
<dbReference type="SUPFAM" id="SSF82153">
    <property type="entry name" value="FAS1 domain"/>
    <property type="match status" value="1"/>
</dbReference>
<dbReference type="PANTHER" id="PTHR10900">
    <property type="entry name" value="PERIOSTIN-RELATED"/>
    <property type="match status" value="1"/>
</dbReference>
<sequence>MRLRRAQKPPPRWTKPQLLIAAISSLVVFMWLKSFLRAELGGTKWLNGWIPLDAEGKIVVQGQVLPAFSEDVLLGMSPEKPFTLFLPTENAIKSTQDQLQAAVGGGEAEELLAEVLLNHVVSGKRVHSSDVKHQGIHLKAVSGSTLAVTRGKHNALLVEGIHIRKASYQAPSSGEQRDTWTGSLAGRVVRGSVPRADLELGNGVIHLISQVILPAQVKAQMSGKKSQGLGDKPQSPQDDEVEERDPDEPTEVRDEELEEPGTTATSPAETQTQSYKSGDGQSEKEEGRSKDSKRRRGKDKKSWRSDEKRLEAEAALQLKVRLVLGSGMRAGAWRLSTEHWCC</sequence>
<dbReference type="EMBL" id="LGRX02015916">
    <property type="protein sequence ID" value="KAK3262848.1"/>
    <property type="molecule type" value="Genomic_DNA"/>
</dbReference>
<evidence type="ECO:0000259" key="2">
    <source>
        <dbReference type="PROSITE" id="PS50213"/>
    </source>
</evidence>
<evidence type="ECO:0000313" key="4">
    <source>
        <dbReference type="Proteomes" id="UP001190700"/>
    </source>
</evidence>
<proteinExistence type="predicted"/>
<gene>
    <name evidence="3" type="ORF">CYMTET_28323</name>
</gene>
<name>A0AAE0KW10_9CHLO</name>